<proteinExistence type="predicted"/>
<dbReference type="GO" id="GO:0046983">
    <property type="term" value="F:protein dimerization activity"/>
    <property type="evidence" value="ECO:0007669"/>
    <property type="project" value="InterPro"/>
</dbReference>
<reference evidence="2" key="3">
    <citation type="submission" date="2022-06" db="UniProtKB">
        <authorList>
            <consortium name="EnsemblPlants"/>
        </authorList>
    </citation>
    <scope>IDENTIFICATION</scope>
</reference>
<name>A0A8R7K3G8_TRIUA</name>
<protein>
    <recommendedName>
        <fullName evidence="1">HAT C-terminal dimerisation domain-containing protein</fullName>
    </recommendedName>
</protein>
<dbReference type="InterPro" id="IPR012337">
    <property type="entry name" value="RNaseH-like_sf"/>
</dbReference>
<dbReference type="SUPFAM" id="SSF53098">
    <property type="entry name" value="Ribonuclease H-like"/>
    <property type="match status" value="1"/>
</dbReference>
<dbReference type="Gramene" id="TuG1812G0100004339.01.T01">
    <property type="protein sequence ID" value="TuG1812G0100004339.01.T01"/>
    <property type="gene ID" value="TuG1812G0100004339.01"/>
</dbReference>
<dbReference type="EnsemblPlants" id="TuG1812G0100004339.01.T01">
    <property type="protein sequence ID" value="TuG1812G0100004339.01.T01"/>
    <property type="gene ID" value="TuG1812G0100004339.01"/>
</dbReference>
<evidence type="ECO:0000259" key="1">
    <source>
        <dbReference type="Pfam" id="PF05699"/>
    </source>
</evidence>
<reference evidence="3" key="1">
    <citation type="journal article" date="2013" name="Nature">
        <title>Draft genome of the wheat A-genome progenitor Triticum urartu.</title>
        <authorList>
            <person name="Ling H.Q."/>
            <person name="Zhao S."/>
            <person name="Liu D."/>
            <person name="Wang J."/>
            <person name="Sun H."/>
            <person name="Zhang C."/>
            <person name="Fan H."/>
            <person name="Li D."/>
            <person name="Dong L."/>
            <person name="Tao Y."/>
            <person name="Gao C."/>
            <person name="Wu H."/>
            <person name="Li Y."/>
            <person name="Cui Y."/>
            <person name="Guo X."/>
            <person name="Zheng S."/>
            <person name="Wang B."/>
            <person name="Yu K."/>
            <person name="Liang Q."/>
            <person name="Yang W."/>
            <person name="Lou X."/>
            <person name="Chen J."/>
            <person name="Feng M."/>
            <person name="Jian J."/>
            <person name="Zhang X."/>
            <person name="Luo G."/>
            <person name="Jiang Y."/>
            <person name="Liu J."/>
            <person name="Wang Z."/>
            <person name="Sha Y."/>
            <person name="Zhang B."/>
            <person name="Wu H."/>
            <person name="Tang D."/>
            <person name="Shen Q."/>
            <person name="Xue P."/>
            <person name="Zou S."/>
            <person name="Wang X."/>
            <person name="Liu X."/>
            <person name="Wang F."/>
            <person name="Yang Y."/>
            <person name="An X."/>
            <person name="Dong Z."/>
            <person name="Zhang K."/>
            <person name="Zhang X."/>
            <person name="Luo M.C."/>
            <person name="Dvorak J."/>
            <person name="Tong Y."/>
            <person name="Wang J."/>
            <person name="Yang H."/>
            <person name="Li Z."/>
            <person name="Wang D."/>
            <person name="Zhang A."/>
            <person name="Wang J."/>
        </authorList>
    </citation>
    <scope>NUCLEOTIDE SEQUENCE</scope>
    <source>
        <strain evidence="3">cv. G1812</strain>
    </source>
</reference>
<organism evidence="2 3">
    <name type="scientific">Triticum urartu</name>
    <name type="common">Red wild einkorn</name>
    <name type="synonym">Crithodium urartu</name>
    <dbReference type="NCBI Taxonomy" id="4572"/>
    <lineage>
        <taxon>Eukaryota</taxon>
        <taxon>Viridiplantae</taxon>
        <taxon>Streptophyta</taxon>
        <taxon>Embryophyta</taxon>
        <taxon>Tracheophyta</taxon>
        <taxon>Spermatophyta</taxon>
        <taxon>Magnoliopsida</taxon>
        <taxon>Liliopsida</taxon>
        <taxon>Poales</taxon>
        <taxon>Poaceae</taxon>
        <taxon>BOP clade</taxon>
        <taxon>Pooideae</taxon>
        <taxon>Triticodae</taxon>
        <taxon>Triticeae</taxon>
        <taxon>Triticinae</taxon>
        <taxon>Triticum</taxon>
    </lineage>
</organism>
<dbReference type="PANTHER" id="PTHR23272:SF193">
    <property type="entry name" value="OS07G0624100 PROTEIN"/>
    <property type="match status" value="1"/>
</dbReference>
<dbReference type="InterPro" id="IPR008906">
    <property type="entry name" value="HATC_C_dom"/>
</dbReference>
<feature type="domain" description="HAT C-terminal dimerisation" evidence="1">
    <location>
        <begin position="1"/>
        <end position="48"/>
    </location>
</feature>
<evidence type="ECO:0000313" key="3">
    <source>
        <dbReference type="Proteomes" id="UP000015106"/>
    </source>
</evidence>
<reference evidence="2" key="2">
    <citation type="submission" date="2018-03" db="EMBL/GenBank/DDBJ databases">
        <title>The Triticum urartu genome reveals the dynamic nature of wheat genome evolution.</title>
        <authorList>
            <person name="Ling H."/>
            <person name="Ma B."/>
            <person name="Shi X."/>
            <person name="Liu H."/>
            <person name="Dong L."/>
            <person name="Sun H."/>
            <person name="Cao Y."/>
            <person name="Gao Q."/>
            <person name="Zheng S."/>
            <person name="Li Y."/>
            <person name="Yu Y."/>
            <person name="Du H."/>
            <person name="Qi M."/>
            <person name="Li Y."/>
            <person name="Yu H."/>
            <person name="Cui Y."/>
            <person name="Wang N."/>
            <person name="Chen C."/>
            <person name="Wu H."/>
            <person name="Zhao Y."/>
            <person name="Zhang J."/>
            <person name="Li Y."/>
            <person name="Zhou W."/>
            <person name="Zhang B."/>
            <person name="Hu W."/>
            <person name="Eijk M."/>
            <person name="Tang J."/>
            <person name="Witsenboer H."/>
            <person name="Zhao S."/>
            <person name="Li Z."/>
            <person name="Zhang A."/>
            <person name="Wang D."/>
            <person name="Liang C."/>
        </authorList>
    </citation>
    <scope>NUCLEOTIDE SEQUENCE [LARGE SCALE GENOMIC DNA]</scope>
    <source>
        <strain evidence="2">cv. G1812</strain>
    </source>
</reference>
<dbReference type="Pfam" id="PF05699">
    <property type="entry name" value="Dimer_Tnp_hAT"/>
    <property type="match status" value="1"/>
</dbReference>
<dbReference type="AlphaFoldDB" id="A0A8R7K3G8"/>
<keyword evidence="3" id="KW-1185">Reference proteome</keyword>
<dbReference type="Proteomes" id="UP000015106">
    <property type="component" value="Chromosome 1"/>
</dbReference>
<sequence length="107" mass="12013">MARDVLVVPVSMVASESAFSTSGRILNEFRTSLTPFMVQALVCTQDWLRGAITIDIEEDEEELLILEKELIEEFGSQIHLRRRQAVASLFASHLGLGHLARLHPLLK</sequence>
<dbReference type="PANTHER" id="PTHR23272">
    <property type="entry name" value="BED FINGER-RELATED"/>
    <property type="match status" value="1"/>
</dbReference>
<evidence type="ECO:0000313" key="2">
    <source>
        <dbReference type="EnsemblPlants" id="TuG1812G0100004339.01.T01"/>
    </source>
</evidence>
<accession>A0A8R7K3G8</accession>